<evidence type="ECO:0000259" key="4">
    <source>
        <dbReference type="PROSITE" id="PS51077"/>
    </source>
</evidence>
<dbReference type="InterPro" id="IPR036388">
    <property type="entry name" value="WH-like_DNA-bd_sf"/>
</dbReference>
<dbReference type="SMART" id="SM00346">
    <property type="entry name" value="HTH_ICLR"/>
    <property type="match status" value="1"/>
</dbReference>
<dbReference type="Pfam" id="PF01614">
    <property type="entry name" value="IclR_C"/>
    <property type="match status" value="2"/>
</dbReference>
<dbReference type="Gene3D" id="3.30.450.40">
    <property type="match status" value="2"/>
</dbReference>
<dbReference type="InterPro" id="IPR029016">
    <property type="entry name" value="GAF-like_dom_sf"/>
</dbReference>
<dbReference type="PANTHER" id="PTHR30136">
    <property type="entry name" value="HELIX-TURN-HELIX TRANSCRIPTIONAL REGULATOR, ICLR FAMILY"/>
    <property type="match status" value="1"/>
</dbReference>
<dbReference type="EMBL" id="CAFBOL010000007">
    <property type="protein sequence ID" value="CAB4976100.1"/>
    <property type="molecule type" value="Genomic_DNA"/>
</dbReference>
<name>A0A6J6A1S2_9ZZZZ</name>
<dbReference type="PROSITE" id="PS51078">
    <property type="entry name" value="ICLR_ED"/>
    <property type="match status" value="1"/>
</dbReference>
<proteinExistence type="predicted"/>
<dbReference type="InterPro" id="IPR036390">
    <property type="entry name" value="WH_DNA-bd_sf"/>
</dbReference>
<evidence type="ECO:0000313" key="6">
    <source>
        <dbReference type="EMBL" id="CAB4362238.1"/>
    </source>
</evidence>
<dbReference type="EMBL" id="CAESGF010000001">
    <property type="protein sequence ID" value="CAB4362238.1"/>
    <property type="molecule type" value="Genomic_DNA"/>
</dbReference>
<keyword evidence="3" id="KW-0804">Transcription</keyword>
<evidence type="ECO:0000313" key="10">
    <source>
        <dbReference type="EMBL" id="CAB4976100.1"/>
    </source>
</evidence>
<evidence type="ECO:0000256" key="1">
    <source>
        <dbReference type="ARBA" id="ARBA00023015"/>
    </source>
</evidence>
<feature type="domain" description="HTH iclR-type" evidence="4">
    <location>
        <begin position="8"/>
        <end position="78"/>
    </location>
</feature>
<feature type="domain" description="IclR-ED" evidence="5">
    <location>
        <begin position="79"/>
        <end position="228"/>
    </location>
</feature>
<evidence type="ECO:0000313" key="9">
    <source>
        <dbReference type="EMBL" id="CAB4916360.1"/>
    </source>
</evidence>
<protein>
    <submittedName>
        <fullName evidence="6">Unannotated protein</fullName>
    </submittedName>
</protein>
<dbReference type="InterPro" id="IPR050707">
    <property type="entry name" value="HTH_MetabolicPath_Reg"/>
</dbReference>
<dbReference type="EMBL" id="CAFBMT010000002">
    <property type="protein sequence ID" value="CAB4916360.1"/>
    <property type="molecule type" value="Genomic_DNA"/>
</dbReference>
<dbReference type="GO" id="GO:0003677">
    <property type="term" value="F:DNA binding"/>
    <property type="evidence" value="ECO:0007669"/>
    <property type="project" value="UniProtKB-KW"/>
</dbReference>
<dbReference type="InterPro" id="IPR011991">
    <property type="entry name" value="ArsR-like_HTH"/>
</dbReference>
<dbReference type="InterPro" id="IPR014757">
    <property type="entry name" value="Tscrpt_reg_IclR_C"/>
</dbReference>
<dbReference type="GO" id="GO:0003700">
    <property type="term" value="F:DNA-binding transcription factor activity"/>
    <property type="evidence" value="ECO:0007669"/>
    <property type="project" value="TreeGrafter"/>
</dbReference>
<dbReference type="PANTHER" id="PTHR30136:SF35">
    <property type="entry name" value="HTH-TYPE TRANSCRIPTIONAL REGULATOR RV1719"/>
    <property type="match status" value="1"/>
</dbReference>
<evidence type="ECO:0000256" key="3">
    <source>
        <dbReference type="ARBA" id="ARBA00023163"/>
    </source>
</evidence>
<evidence type="ECO:0000259" key="5">
    <source>
        <dbReference type="PROSITE" id="PS51078"/>
    </source>
</evidence>
<dbReference type="GO" id="GO:0045892">
    <property type="term" value="P:negative regulation of DNA-templated transcription"/>
    <property type="evidence" value="ECO:0007669"/>
    <property type="project" value="TreeGrafter"/>
</dbReference>
<dbReference type="PROSITE" id="PS51077">
    <property type="entry name" value="HTH_ICLR"/>
    <property type="match status" value="1"/>
</dbReference>
<evidence type="ECO:0000313" key="8">
    <source>
        <dbReference type="EMBL" id="CAB4852995.1"/>
    </source>
</evidence>
<dbReference type="AlphaFoldDB" id="A0A6J6A1S2"/>
<reference evidence="6" key="1">
    <citation type="submission" date="2020-05" db="EMBL/GenBank/DDBJ databases">
        <authorList>
            <person name="Chiriac C."/>
            <person name="Salcher M."/>
            <person name="Ghai R."/>
            <person name="Kavagutti S V."/>
        </authorList>
    </citation>
    <scope>NUCLEOTIDE SEQUENCE</scope>
</reference>
<dbReference type="CDD" id="cd00090">
    <property type="entry name" value="HTH_ARSR"/>
    <property type="match status" value="1"/>
</dbReference>
<sequence length="238" mass="24251">MPQAATTPRSTERGLALLRVVADHAAVRAAGRPATGLALADAARAVGLSPSTAMRQLRSLEAAGFVTRDNEGRYLPGAELLRIARSLTGSTTLPRLAEGVLDELAAATGESAYLAEPDGSKHAVYVAMAAGHHAVRHVSWLGNRVPRKDTAVGAALGGKVDASGVAVRTDAVEDGITAVSAPVRDDTGRIVAAVSVVGLSFRQVDGTLKATSRAVAHSAAQLTAALGGTQPTKARTGR</sequence>
<dbReference type="SUPFAM" id="SSF46785">
    <property type="entry name" value="Winged helix' DNA-binding domain"/>
    <property type="match status" value="1"/>
</dbReference>
<keyword evidence="1" id="KW-0805">Transcription regulation</keyword>
<dbReference type="EMBL" id="CAEZYF010000004">
    <property type="protein sequence ID" value="CAB4716051.1"/>
    <property type="molecule type" value="Genomic_DNA"/>
</dbReference>
<dbReference type="Gene3D" id="1.10.10.10">
    <property type="entry name" value="Winged helix-like DNA-binding domain superfamily/Winged helix DNA-binding domain"/>
    <property type="match status" value="1"/>
</dbReference>
<keyword evidence="2" id="KW-0238">DNA-binding</keyword>
<gene>
    <name evidence="7" type="ORF">UFOPK2656_00982</name>
    <name evidence="8" type="ORF">UFOPK3267_02519</name>
    <name evidence="9" type="ORF">UFOPK3651_00565</name>
    <name evidence="10" type="ORF">UFOPK3931_00501</name>
    <name evidence="6" type="ORF">UFOPK4189_00010</name>
</gene>
<evidence type="ECO:0000256" key="2">
    <source>
        <dbReference type="ARBA" id="ARBA00023125"/>
    </source>
</evidence>
<dbReference type="Pfam" id="PF09339">
    <property type="entry name" value="HTH_IclR"/>
    <property type="match status" value="1"/>
</dbReference>
<organism evidence="6">
    <name type="scientific">freshwater metagenome</name>
    <dbReference type="NCBI Taxonomy" id="449393"/>
    <lineage>
        <taxon>unclassified sequences</taxon>
        <taxon>metagenomes</taxon>
        <taxon>ecological metagenomes</taxon>
    </lineage>
</organism>
<accession>A0A6J6A1S2</accession>
<dbReference type="SUPFAM" id="SSF55781">
    <property type="entry name" value="GAF domain-like"/>
    <property type="match status" value="1"/>
</dbReference>
<evidence type="ECO:0000313" key="7">
    <source>
        <dbReference type="EMBL" id="CAB4716051.1"/>
    </source>
</evidence>
<dbReference type="InterPro" id="IPR005471">
    <property type="entry name" value="Tscrpt_reg_IclR_N"/>
</dbReference>
<dbReference type="EMBL" id="CAFBIY010000184">
    <property type="protein sequence ID" value="CAB4852995.1"/>
    <property type="molecule type" value="Genomic_DNA"/>
</dbReference>